<evidence type="ECO:0000313" key="1">
    <source>
        <dbReference type="EMBL" id="KAF9592609.1"/>
    </source>
</evidence>
<keyword evidence="2" id="KW-1185">Reference proteome</keyword>
<dbReference type="GO" id="GO:0090173">
    <property type="term" value="P:regulation of synaptonemal complex assembly"/>
    <property type="evidence" value="ECO:0007669"/>
    <property type="project" value="InterPro"/>
</dbReference>
<dbReference type="Proteomes" id="UP000631114">
    <property type="component" value="Unassembled WGS sequence"/>
</dbReference>
<comment type="caution">
    <text evidence="1">The sequence shown here is derived from an EMBL/GenBank/DDBJ whole genome shotgun (WGS) entry which is preliminary data.</text>
</comment>
<dbReference type="PANTHER" id="PTHR40375:SF2">
    <property type="entry name" value="SPORULATION-SPECIFIC PROTEIN 22"/>
    <property type="match status" value="1"/>
</dbReference>
<sequence>MQILMSISSGTQRGDDPTTNESSFFFVYTLNAYDERGRLADTEQQQLILIKNFASSKTCTPHYLLQIGLNSSQGPQANLLVADYALNTCLSTLLSSPSPDYKTVALIVWKLLLLI</sequence>
<dbReference type="AlphaFoldDB" id="A0A835H5R6"/>
<proteinExistence type="predicted"/>
<dbReference type="InterPro" id="IPR039057">
    <property type="entry name" value="Spo22/ZIP4"/>
</dbReference>
<name>A0A835H5R6_9MAGN</name>
<dbReference type="PANTHER" id="PTHR40375">
    <property type="entry name" value="SPORULATION-SPECIFIC PROTEIN 22"/>
    <property type="match status" value="1"/>
</dbReference>
<organism evidence="1 2">
    <name type="scientific">Coptis chinensis</name>
    <dbReference type="NCBI Taxonomy" id="261450"/>
    <lineage>
        <taxon>Eukaryota</taxon>
        <taxon>Viridiplantae</taxon>
        <taxon>Streptophyta</taxon>
        <taxon>Embryophyta</taxon>
        <taxon>Tracheophyta</taxon>
        <taxon>Spermatophyta</taxon>
        <taxon>Magnoliopsida</taxon>
        <taxon>Ranunculales</taxon>
        <taxon>Ranunculaceae</taxon>
        <taxon>Coptidoideae</taxon>
        <taxon>Coptis</taxon>
    </lineage>
</organism>
<dbReference type="OrthoDB" id="65716at2759"/>
<protein>
    <submittedName>
        <fullName evidence="1">Uncharacterized protein</fullName>
    </submittedName>
</protein>
<reference evidence="1 2" key="1">
    <citation type="submission" date="2020-10" db="EMBL/GenBank/DDBJ databases">
        <title>The Coptis chinensis genome and diversification of protoberbering-type alkaloids.</title>
        <authorList>
            <person name="Wang B."/>
            <person name="Shu S."/>
            <person name="Song C."/>
            <person name="Liu Y."/>
        </authorList>
    </citation>
    <scope>NUCLEOTIDE SEQUENCE [LARGE SCALE GENOMIC DNA]</scope>
    <source>
        <strain evidence="1">HL-2020</strain>
        <tissue evidence="1">Leaf</tissue>
    </source>
</reference>
<accession>A0A835H5R6</accession>
<evidence type="ECO:0000313" key="2">
    <source>
        <dbReference type="Proteomes" id="UP000631114"/>
    </source>
</evidence>
<gene>
    <name evidence="1" type="ORF">IFM89_016257</name>
</gene>
<dbReference type="EMBL" id="JADFTS010000008">
    <property type="protein sequence ID" value="KAF9592609.1"/>
    <property type="molecule type" value="Genomic_DNA"/>
</dbReference>